<reference evidence="14 15" key="1">
    <citation type="journal article" date="2016" name="Nat. Commun.">
        <title>Thousands of microbial genomes shed light on interconnected biogeochemical processes in an aquifer system.</title>
        <authorList>
            <person name="Anantharaman K."/>
            <person name="Brown C.T."/>
            <person name="Hug L.A."/>
            <person name="Sharon I."/>
            <person name="Castelle C.J."/>
            <person name="Probst A.J."/>
            <person name="Thomas B.C."/>
            <person name="Singh A."/>
            <person name="Wilkins M.J."/>
            <person name="Karaoz U."/>
            <person name="Brodie E.L."/>
            <person name="Williams K.H."/>
            <person name="Hubbard S.S."/>
            <person name="Banfield J.F."/>
        </authorList>
    </citation>
    <scope>NUCLEOTIDE SEQUENCE [LARGE SCALE GENOMIC DNA]</scope>
</reference>
<dbReference type="GO" id="GO:0003723">
    <property type="term" value="F:RNA binding"/>
    <property type="evidence" value="ECO:0007669"/>
    <property type="project" value="UniProtKB-UniRule"/>
</dbReference>
<keyword evidence="2 9" id="KW-0540">Nuclease</keyword>
<keyword evidence="8 9" id="KW-0694">RNA-binding</keyword>
<comment type="function">
    <text evidence="9">An RNase that has 5'-3' exonuclease and possibly endonuclease activity. Involved in maturation of rRNA and in some organisms also mRNA maturation and/or decay.</text>
</comment>
<dbReference type="Proteomes" id="UP000178565">
    <property type="component" value="Unassembled WGS sequence"/>
</dbReference>
<dbReference type="GO" id="GO:0004521">
    <property type="term" value="F:RNA endonuclease activity"/>
    <property type="evidence" value="ECO:0007669"/>
    <property type="project" value="UniProtKB-UniRule"/>
</dbReference>
<evidence type="ECO:0000256" key="10">
    <source>
        <dbReference type="PIRSR" id="PIRSR004803-1"/>
    </source>
</evidence>
<dbReference type="InterPro" id="IPR004613">
    <property type="entry name" value="RNase_J"/>
</dbReference>
<dbReference type="Gene3D" id="3.60.15.10">
    <property type="entry name" value="Ribonuclease Z/Hydroxyacylglutathione hydrolase-like"/>
    <property type="match status" value="1"/>
</dbReference>
<evidence type="ECO:0000256" key="1">
    <source>
        <dbReference type="ARBA" id="ARBA00022490"/>
    </source>
</evidence>
<dbReference type="InterPro" id="IPR011108">
    <property type="entry name" value="RMMBL"/>
</dbReference>
<feature type="binding site" evidence="12">
    <location>
        <position position="144"/>
    </location>
    <ligand>
        <name>Zn(2+)</name>
        <dbReference type="ChEBI" id="CHEBI:29105"/>
        <label>1</label>
        <note>catalytic</note>
    </ligand>
</feature>
<dbReference type="NCBIfam" id="TIGR00649">
    <property type="entry name" value="MG423"/>
    <property type="match status" value="1"/>
</dbReference>
<comment type="cofactor">
    <cofactor evidence="12">
        <name>Ca(2+)</name>
        <dbReference type="ChEBI" id="CHEBI:29108"/>
    </cofactor>
    <text evidence="12">Binds 1 Ca(2+) cation per subunit. Seen in 1 crystal structure, it is not clear if it is physiologically important.</text>
</comment>
<evidence type="ECO:0000256" key="3">
    <source>
        <dbReference type="ARBA" id="ARBA00022723"/>
    </source>
</evidence>
<evidence type="ECO:0000256" key="8">
    <source>
        <dbReference type="ARBA" id="ARBA00022884"/>
    </source>
</evidence>
<dbReference type="Pfam" id="PF07521">
    <property type="entry name" value="RMMBL"/>
    <property type="match status" value="1"/>
</dbReference>
<dbReference type="AlphaFoldDB" id="A0A1F5KQM7"/>
<feature type="binding site" evidence="12">
    <location>
        <position position="81"/>
    </location>
    <ligand>
        <name>Zn(2+)</name>
        <dbReference type="ChEBI" id="CHEBI:29105"/>
        <label>1</label>
        <note>catalytic</note>
    </ligand>
</feature>
<comment type="caution">
    <text evidence="14">The sequence shown here is derived from an EMBL/GenBank/DDBJ whole genome shotgun (WGS) entry which is preliminary data.</text>
</comment>
<dbReference type="EC" id="3.1.-.-" evidence="9"/>
<dbReference type="PIRSF" id="PIRSF004803">
    <property type="entry name" value="RnjA"/>
    <property type="match status" value="1"/>
</dbReference>
<feature type="active site" description="Proton acceptor" evidence="10">
    <location>
        <position position="372"/>
    </location>
</feature>
<feature type="binding site" evidence="12">
    <location>
        <position position="166"/>
    </location>
    <ligand>
        <name>Zn(2+)</name>
        <dbReference type="ChEBI" id="CHEBI:29105"/>
        <label>1</label>
        <note>catalytic</note>
    </ligand>
</feature>
<dbReference type="InterPro" id="IPR030854">
    <property type="entry name" value="RNase_J_bac"/>
</dbReference>
<dbReference type="SMART" id="SM00849">
    <property type="entry name" value="Lactamase_B"/>
    <property type="match status" value="1"/>
</dbReference>
<gene>
    <name evidence="9" type="primary">rnj</name>
    <name evidence="14" type="ORF">A3B45_01440</name>
</gene>
<dbReference type="PANTHER" id="PTHR43694:SF1">
    <property type="entry name" value="RIBONUCLEASE J"/>
    <property type="match status" value="1"/>
</dbReference>
<dbReference type="GO" id="GO:0005737">
    <property type="term" value="C:cytoplasm"/>
    <property type="evidence" value="ECO:0007669"/>
    <property type="project" value="UniProtKB-SubCell"/>
</dbReference>
<dbReference type="PANTHER" id="PTHR43694">
    <property type="entry name" value="RIBONUCLEASE J"/>
    <property type="match status" value="1"/>
</dbReference>
<dbReference type="Gene3D" id="3.10.20.580">
    <property type="match status" value="1"/>
</dbReference>
<evidence type="ECO:0000256" key="5">
    <source>
        <dbReference type="ARBA" id="ARBA00022801"/>
    </source>
</evidence>
<dbReference type="GO" id="GO:0008270">
    <property type="term" value="F:zinc ion binding"/>
    <property type="evidence" value="ECO:0007669"/>
    <property type="project" value="InterPro"/>
</dbReference>
<sequence length="558" mass="61632">MKQFGSKHEQTLKIIPLGGVGDVTKNMYVYEMGNDILIVDCGVGFPDEAAPGVDLVIPDINYLRDKKQQIRGILITHGHEDHIGGLPYIWPQLQVPIYTRKLTAGFIKEKFSEHNLPKNKIVEVTLDQKLQLGAFGISFYQVSHSVPDSMGIVIKTPIGTIIHQADFKIDWTPVSGQVTDVGTVAQLGQAGVLLLLIDCLRVDKPGFNKSEKSIADTFEHASLETPGKVLITMTSSNVSRMQQAINVAQKLGRKIAVVGRSFERNFQVARDLGYLDVPSHLMVASDAIASFAANKLLILIAGAQGQSDSSLVRAANEEHKLVKLKEGDSVIFSADPIPSTESAQNALIDSLTRLGVNVYYSAITSDLHVSGHAALEELRLMVNLIKPKFMLPIGGTYKHMRSFSNMAQDMGYDKKSIIDCEDGDILEVKSESVKLSGRVEVQNVFVDGLGIGDVGSIVLRDRQRLSEEGIVVVIVSINRQTGQVISEPDVYSRGFVFEDMATELLDEAKKIVAEALQKHSHKMSDWRFIKRIIEESLEKFFYQITERRPLILPVVVEV</sequence>
<feature type="binding site" evidence="12">
    <location>
        <position position="79"/>
    </location>
    <ligand>
        <name>Zn(2+)</name>
        <dbReference type="ChEBI" id="CHEBI:29105"/>
        <label>2</label>
        <note>catalytic</note>
    </ligand>
</feature>
<keyword evidence="5 9" id="KW-0378">Hydrolase</keyword>
<dbReference type="InterPro" id="IPR036866">
    <property type="entry name" value="RibonucZ/Hydroxyglut_hydro"/>
</dbReference>
<keyword evidence="12" id="KW-0106">Calcium</keyword>
<feature type="binding site" evidence="12">
    <location>
        <position position="54"/>
    </location>
    <ligand>
        <name>Ca(2+)</name>
        <dbReference type="ChEBI" id="CHEBI:29108"/>
    </ligand>
</feature>
<name>A0A1F5KQM7_9BACT</name>
<dbReference type="STRING" id="1797785.A3B45_01440"/>
<keyword evidence="1 9" id="KW-0963">Cytoplasm</keyword>
<dbReference type="Pfam" id="PF22505">
    <property type="entry name" value="RNase_J_b_CASP"/>
    <property type="match status" value="1"/>
</dbReference>
<dbReference type="InterPro" id="IPR041636">
    <property type="entry name" value="RNase_J_C"/>
</dbReference>
<feature type="binding site" evidence="12">
    <location>
        <position position="77"/>
    </location>
    <ligand>
        <name>Zn(2+)</name>
        <dbReference type="ChEBI" id="CHEBI:29105"/>
        <label>1</label>
        <note>catalytic</note>
    </ligand>
</feature>
<comment type="subcellular location">
    <subcellularLocation>
        <location evidence="9">Cytoplasm</location>
    </subcellularLocation>
</comment>
<dbReference type="Gene3D" id="3.40.50.10710">
    <property type="entry name" value="Metallo-hydrolase/oxidoreductase"/>
    <property type="match status" value="1"/>
</dbReference>
<dbReference type="EMBL" id="MFDM01000017">
    <property type="protein sequence ID" value="OGE43182.1"/>
    <property type="molecule type" value="Genomic_DNA"/>
</dbReference>
<dbReference type="GO" id="GO:0004534">
    <property type="term" value="F:5'-3' RNA exonuclease activity"/>
    <property type="evidence" value="ECO:0007669"/>
    <property type="project" value="UniProtKB-UniRule"/>
</dbReference>
<feature type="binding site" evidence="12">
    <location>
        <position position="52"/>
    </location>
    <ligand>
        <name>Ca(2+)</name>
        <dbReference type="ChEBI" id="CHEBI:29108"/>
    </ligand>
</feature>
<feature type="binding site" evidence="9 11">
    <location>
        <begin position="368"/>
        <end position="372"/>
    </location>
    <ligand>
        <name>substrate</name>
    </ligand>
</feature>
<feature type="active site" description="Proton donor" evidence="10">
    <location>
        <position position="198"/>
    </location>
</feature>
<dbReference type="SUPFAM" id="SSF56281">
    <property type="entry name" value="Metallo-hydrolase/oxidoreductase"/>
    <property type="match status" value="1"/>
</dbReference>
<evidence type="ECO:0000256" key="7">
    <source>
        <dbReference type="ARBA" id="ARBA00022839"/>
    </source>
</evidence>
<evidence type="ECO:0000256" key="2">
    <source>
        <dbReference type="ARBA" id="ARBA00022722"/>
    </source>
</evidence>
<proteinExistence type="inferred from homology"/>
<keyword evidence="4 9" id="KW-0255">Endonuclease</keyword>
<evidence type="ECO:0000256" key="12">
    <source>
        <dbReference type="PIRSR" id="PIRSR004803-3"/>
    </source>
</evidence>
<feature type="binding site" evidence="12">
    <location>
        <position position="447"/>
    </location>
    <ligand>
        <name>Ca(2+)</name>
        <dbReference type="ChEBI" id="CHEBI:29108"/>
    </ligand>
</feature>
<keyword evidence="3 12" id="KW-0479">Metal-binding</keyword>
<evidence type="ECO:0000256" key="6">
    <source>
        <dbReference type="ARBA" id="ARBA00022833"/>
    </source>
</evidence>
<protein>
    <recommendedName>
        <fullName evidence="9">Ribonuclease J</fullName>
        <shortName evidence="9">RNase J</shortName>
        <ecNumber evidence="9">3.1.-.-</ecNumber>
    </recommendedName>
</protein>
<evidence type="ECO:0000256" key="4">
    <source>
        <dbReference type="ARBA" id="ARBA00022759"/>
    </source>
</evidence>
<feature type="domain" description="Metallo-beta-lactamase" evidence="13">
    <location>
        <begin position="24"/>
        <end position="218"/>
    </location>
</feature>
<comment type="subunit">
    <text evidence="9">Homodimer, may be a subunit of the RNA degradosome.</text>
</comment>
<dbReference type="GO" id="GO:0006364">
    <property type="term" value="P:rRNA processing"/>
    <property type="evidence" value="ECO:0007669"/>
    <property type="project" value="UniProtKB-UniRule"/>
</dbReference>
<evidence type="ECO:0000313" key="14">
    <source>
        <dbReference type="EMBL" id="OGE43182.1"/>
    </source>
</evidence>
<dbReference type="InterPro" id="IPR001279">
    <property type="entry name" value="Metallo-B-lactamas"/>
</dbReference>
<dbReference type="Pfam" id="PF17770">
    <property type="entry name" value="RNase_J_C"/>
    <property type="match status" value="1"/>
</dbReference>
<keyword evidence="9" id="KW-0698">rRNA processing</keyword>
<organism evidence="14 15">
    <name type="scientific">Candidatus Daviesbacteria bacterium RIFCSPLOWO2_01_FULL_39_12</name>
    <dbReference type="NCBI Taxonomy" id="1797785"/>
    <lineage>
        <taxon>Bacteria</taxon>
        <taxon>Candidatus Daviesiibacteriota</taxon>
    </lineage>
</organism>
<comment type="cofactor">
    <cofactor evidence="12">
        <name>Zn(2+)</name>
        <dbReference type="ChEBI" id="CHEBI:29105"/>
    </cofactor>
    <text evidence="12">Binds 2 Zn(2+) ions per subunit. It is not clear if Zn(2+) or Mg(2+) is physiologically important.</text>
</comment>
<dbReference type="Pfam" id="PF00753">
    <property type="entry name" value="Lactamase_B"/>
    <property type="match status" value="1"/>
</dbReference>
<evidence type="ECO:0000256" key="11">
    <source>
        <dbReference type="PIRSR" id="PIRSR004803-2"/>
    </source>
</evidence>
<dbReference type="HAMAP" id="MF_01491">
    <property type="entry name" value="RNase_J_bact"/>
    <property type="match status" value="1"/>
</dbReference>
<accession>A0A1F5KQM7</accession>
<dbReference type="CDD" id="cd07714">
    <property type="entry name" value="RNaseJ_MBL-fold"/>
    <property type="match status" value="1"/>
</dbReference>
<feature type="binding site" evidence="12">
    <location>
        <position position="82"/>
    </location>
    <ligand>
        <name>Zn(2+)</name>
        <dbReference type="ChEBI" id="CHEBI:29105"/>
        <label>1</label>
        <note>catalytic</note>
    </ligand>
</feature>
<keyword evidence="7 9" id="KW-0269">Exonuclease</keyword>
<dbReference type="InterPro" id="IPR042173">
    <property type="entry name" value="RNase_J_2"/>
</dbReference>
<evidence type="ECO:0000256" key="9">
    <source>
        <dbReference type="HAMAP-Rule" id="MF_01491"/>
    </source>
</evidence>
<evidence type="ECO:0000313" key="15">
    <source>
        <dbReference type="Proteomes" id="UP000178565"/>
    </source>
</evidence>
<evidence type="ECO:0000259" key="13">
    <source>
        <dbReference type="SMART" id="SM00849"/>
    </source>
</evidence>
<comment type="similarity">
    <text evidence="9">Belongs to the metallo-beta-lactamase superfamily. RNA-metabolizing metallo-beta-lactamase-like family. Bacterial RNase J subfamily.</text>
</comment>
<dbReference type="InterPro" id="IPR055132">
    <property type="entry name" value="RNase_J_b_CASP"/>
</dbReference>
<keyword evidence="6 12" id="KW-0862">Zinc</keyword>
<feature type="binding site" evidence="11">
    <location>
        <begin position="235"/>
        <end position="237"/>
    </location>
    <ligand>
        <name>substrate</name>
    </ligand>
</feature>